<dbReference type="InterPro" id="IPR002178">
    <property type="entry name" value="PTS_EIIA_type-2_dom"/>
</dbReference>
<protein>
    <recommendedName>
        <fullName evidence="1">PTS EIIA type-2 domain-containing protein</fullName>
    </recommendedName>
</protein>
<dbReference type="AlphaFoldDB" id="A0A172Q5N8"/>
<dbReference type="RefSeq" id="WP_067060342.1">
    <property type="nucleotide sequence ID" value="NZ_CP014699.1"/>
</dbReference>
<dbReference type="SUPFAM" id="SSF55804">
    <property type="entry name" value="Phoshotransferase/anion transport protein"/>
    <property type="match status" value="1"/>
</dbReference>
<sequence>MGDKFYEIYLNQNLLSRDDVYQFLAEKINKRTGLTKVNILSKFRLRESKGNIQIAEKVVFPHFIADKADNSFMILRLQKPIEEWSETISDISLIVAMTAKGDLTLAEKQTFAHFIRRLASKDFLEDLLTLNESNLRTILNEEE</sequence>
<dbReference type="KEGG" id="spat:A0O21_01450"/>
<evidence type="ECO:0000313" key="3">
    <source>
        <dbReference type="Proteomes" id="UP000077317"/>
    </source>
</evidence>
<accession>A0A172Q5N8</accession>
<dbReference type="Gene3D" id="3.40.930.10">
    <property type="entry name" value="Mannitol-specific EII, Chain A"/>
    <property type="match status" value="1"/>
</dbReference>
<evidence type="ECO:0000313" key="2">
    <source>
        <dbReference type="EMBL" id="AND78791.1"/>
    </source>
</evidence>
<keyword evidence="3" id="KW-1185">Reference proteome</keyword>
<evidence type="ECO:0000259" key="1">
    <source>
        <dbReference type="PROSITE" id="PS51094"/>
    </source>
</evidence>
<organism evidence="2 3">
    <name type="scientific">Streptococcus pantholopis</name>
    <dbReference type="NCBI Taxonomy" id="1811193"/>
    <lineage>
        <taxon>Bacteria</taxon>
        <taxon>Bacillati</taxon>
        <taxon>Bacillota</taxon>
        <taxon>Bacilli</taxon>
        <taxon>Lactobacillales</taxon>
        <taxon>Streptococcaceae</taxon>
        <taxon>Streptococcus</taxon>
    </lineage>
</organism>
<dbReference type="STRING" id="1811193.A0O21_01450"/>
<gene>
    <name evidence="2" type="ORF">A0O21_01450</name>
</gene>
<dbReference type="InterPro" id="IPR016152">
    <property type="entry name" value="PTrfase/Anion_transptr"/>
</dbReference>
<feature type="domain" description="PTS EIIA type-2" evidence="1">
    <location>
        <begin position="1"/>
        <end position="142"/>
    </location>
</feature>
<dbReference type="EMBL" id="CP014699">
    <property type="protein sequence ID" value="AND78791.1"/>
    <property type="molecule type" value="Genomic_DNA"/>
</dbReference>
<dbReference type="OrthoDB" id="2192665at2"/>
<proteinExistence type="predicted"/>
<reference evidence="3" key="2">
    <citation type="submission" date="2016-03" db="EMBL/GenBank/DDBJ databases">
        <title>Streptococcus antelopensis sp. nov., isolated from the feces of the Tibetan antelope (Pantholops hodgsonii) in Hoh Xil National Nature Reserve, Qinghai, China.</title>
        <authorList>
            <person name="Bai X."/>
        </authorList>
    </citation>
    <scope>NUCLEOTIDE SEQUENCE [LARGE SCALE GENOMIC DNA]</scope>
    <source>
        <strain evidence="3">TA 26</strain>
    </source>
</reference>
<dbReference type="PROSITE" id="PS51094">
    <property type="entry name" value="PTS_EIIA_TYPE_2"/>
    <property type="match status" value="1"/>
</dbReference>
<dbReference type="Pfam" id="PF00359">
    <property type="entry name" value="PTS_EIIA_2"/>
    <property type="match status" value="1"/>
</dbReference>
<dbReference type="Proteomes" id="UP000077317">
    <property type="component" value="Chromosome"/>
</dbReference>
<name>A0A172Q5N8_9STRE</name>
<reference evidence="2 3" key="1">
    <citation type="journal article" date="2016" name="Int. J. Syst. Evol. Microbiol.">
        <title>Streptococcuspantholopis sp. nov., isolated from faeces of the Tibetan antelope (Pantholops hodgsonii).</title>
        <authorList>
            <person name="Bai X."/>
            <person name="Xiong Y."/>
            <person name="Lu S."/>
            <person name="Jin D."/>
            <person name="Lai X."/>
            <person name="Yang J."/>
            <person name="Niu L."/>
            <person name="Hu S."/>
            <person name="Meng X."/>
            <person name="Pu J."/>
            <person name="Ye C."/>
            <person name="Xu J."/>
        </authorList>
    </citation>
    <scope>NUCLEOTIDE SEQUENCE [LARGE SCALE GENOMIC DNA]</scope>
    <source>
        <strain evidence="2 3">TA 26</strain>
    </source>
</reference>